<accession>A0A645AZ00</accession>
<feature type="compositionally biased region" description="Basic and acidic residues" evidence="1">
    <location>
        <begin position="33"/>
        <end position="43"/>
    </location>
</feature>
<protein>
    <submittedName>
        <fullName evidence="2">Uncharacterized protein</fullName>
    </submittedName>
</protein>
<reference evidence="2" key="1">
    <citation type="submission" date="2019-08" db="EMBL/GenBank/DDBJ databases">
        <authorList>
            <person name="Kucharzyk K."/>
            <person name="Murdoch R.W."/>
            <person name="Higgins S."/>
            <person name="Loffler F."/>
        </authorList>
    </citation>
    <scope>NUCLEOTIDE SEQUENCE</scope>
</reference>
<evidence type="ECO:0000256" key="1">
    <source>
        <dbReference type="SAM" id="MobiDB-lite"/>
    </source>
</evidence>
<feature type="region of interest" description="Disordered" evidence="1">
    <location>
        <begin position="28"/>
        <end position="84"/>
    </location>
</feature>
<organism evidence="2">
    <name type="scientific">bioreactor metagenome</name>
    <dbReference type="NCBI Taxonomy" id="1076179"/>
    <lineage>
        <taxon>unclassified sequences</taxon>
        <taxon>metagenomes</taxon>
        <taxon>ecological metagenomes</taxon>
    </lineage>
</organism>
<sequence length="84" mass="8894">MKKILVATALGIFAATSAFAQLDKAAADANEAAQHKVEEKKAENQAAKSGPVGKAVNKTKAKYHKAQSQHHAKKAKTEVKNAVQ</sequence>
<evidence type="ECO:0000313" key="2">
    <source>
        <dbReference type="EMBL" id="MPM54744.1"/>
    </source>
</evidence>
<dbReference type="EMBL" id="VSSQ01014942">
    <property type="protein sequence ID" value="MPM54744.1"/>
    <property type="molecule type" value="Genomic_DNA"/>
</dbReference>
<feature type="compositionally biased region" description="Basic residues" evidence="1">
    <location>
        <begin position="57"/>
        <end position="74"/>
    </location>
</feature>
<feature type="compositionally biased region" description="Basic and acidic residues" evidence="1">
    <location>
        <begin position="75"/>
        <end position="84"/>
    </location>
</feature>
<gene>
    <name evidence="2" type="ORF">SDC9_101524</name>
</gene>
<proteinExistence type="predicted"/>
<name>A0A645AZ00_9ZZZZ</name>
<comment type="caution">
    <text evidence="2">The sequence shown here is derived from an EMBL/GenBank/DDBJ whole genome shotgun (WGS) entry which is preliminary data.</text>
</comment>
<dbReference type="AlphaFoldDB" id="A0A645AZ00"/>